<keyword evidence="4" id="KW-0547">Nucleotide-binding</keyword>
<reference evidence="15" key="1">
    <citation type="submission" date="2020-03" db="EMBL/GenBank/DDBJ databases">
        <title>The deep terrestrial virosphere.</title>
        <authorList>
            <person name="Holmfeldt K."/>
            <person name="Nilsson E."/>
            <person name="Simone D."/>
            <person name="Lopez-Fernandez M."/>
            <person name="Wu X."/>
            <person name="de Brujin I."/>
            <person name="Lundin D."/>
            <person name="Andersson A."/>
            <person name="Bertilsson S."/>
            <person name="Dopson M."/>
        </authorList>
    </citation>
    <scope>NUCLEOTIDE SEQUENCE</scope>
    <source>
        <strain evidence="15">MM415A00131</strain>
        <strain evidence="13">MM415B00138</strain>
        <strain evidence="14">TM448B01094</strain>
    </source>
</reference>
<evidence type="ECO:0000256" key="11">
    <source>
        <dbReference type="ARBA" id="ARBA00048954"/>
    </source>
</evidence>
<evidence type="ECO:0000256" key="6">
    <source>
        <dbReference type="ARBA" id="ARBA00022806"/>
    </source>
</evidence>
<dbReference type="Pfam" id="PF03796">
    <property type="entry name" value="DnaB_C"/>
    <property type="match status" value="1"/>
</dbReference>
<dbReference type="EMBL" id="MT141578">
    <property type="protein sequence ID" value="QJA67984.1"/>
    <property type="molecule type" value="Genomic_DNA"/>
</dbReference>
<dbReference type="InterPro" id="IPR007693">
    <property type="entry name" value="DNA_helicase_DnaB-like_N"/>
</dbReference>
<dbReference type="InterPro" id="IPR007692">
    <property type="entry name" value="DNA_helicase_DnaB"/>
</dbReference>
<evidence type="ECO:0000313" key="15">
    <source>
        <dbReference type="EMBL" id="QJI05041.1"/>
    </source>
</evidence>
<dbReference type="EMBL" id="MT145193">
    <property type="protein sequence ID" value="QJI05041.1"/>
    <property type="molecule type" value="Genomic_DNA"/>
</dbReference>
<comment type="similarity">
    <text evidence="1">Belongs to the helicase family. DnaB subfamily.</text>
</comment>
<dbReference type="InterPro" id="IPR027417">
    <property type="entry name" value="P-loop_NTPase"/>
</dbReference>
<dbReference type="GO" id="GO:0006269">
    <property type="term" value="P:DNA replication, synthesis of primer"/>
    <property type="evidence" value="ECO:0007669"/>
    <property type="project" value="UniProtKB-KW"/>
</dbReference>
<evidence type="ECO:0000313" key="13">
    <source>
        <dbReference type="EMBL" id="QJA67984.1"/>
    </source>
</evidence>
<dbReference type="Gene3D" id="1.10.860.10">
    <property type="entry name" value="DNAb Helicase, Chain A"/>
    <property type="match status" value="1"/>
</dbReference>
<evidence type="ECO:0000256" key="10">
    <source>
        <dbReference type="ARBA" id="ARBA00044969"/>
    </source>
</evidence>
<keyword evidence="5" id="KW-0378">Hydrolase</keyword>
<evidence type="ECO:0000256" key="9">
    <source>
        <dbReference type="ARBA" id="ARBA00023235"/>
    </source>
</evidence>
<dbReference type="PANTHER" id="PTHR30153">
    <property type="entry name" value="REPLICATIVE DNA HELICASE DNAB"/>
    <property type="match status" value="1"/>
</dbReference>
<dbReference type="InterPro" id="IPR016136">
    <property type="entry name" value="DNA_helicase_N/primase_C"/>
</dbReference>
<protein>
    <recommendedName>
        <fullName evidence="10">DNA 5'-3' helicase</fullName>
        <ecNumber evidence="10">5.6.2.3</ecNumber>
    </recommendedName>
</protein>
<dbReference type="AlphaFoldDB" id="A0A6M3Y441"/>
<feature type="domain" description="SF4 helicase" evidence="12">
    <location>
        <begin position="174"/>
        <end position="437"/>
    </location>
</feature>
<dbReference type="PROSITE" id="PS51199">
    <property type="entry name" value="SF4_HELICASE"/>
    <property type="match status" value="1"/>
</dbReference>
<evidence type="ECO:0000259" key="12">
    <source>
        <dbReference type="PROSITE" id="PS51199"/>
    </source>
</evidence>
<dbReference type="PANTHER" id="PTHR30153:SF2">
    <property type="entry name" value="REPLICATIVE DNA HELICASE"/>
    <property type="match status" value="1"/>
</dbReference>
<keyword evidence="2" id="KW-0639">Primosome</keyword>
<keyword evidence="9" id="KW-0413">Isomerase</keyword>
<comment type="catalytic activity">
    <reaction evidence="11">
        <text>ATP + H2O = ADP + phosphate + H(+)</text>
        <dbReference type="Rhea" id="RHEA:13065"/>
        <dbReference type="ChEBI" id="CHEBI:15377"/>
        <dbReference type="ChEBI" id="CHEBI:15378"/>
        <dbReference type="ChEBI" id="CHEBI:30616"/>
        <dbReference type="ChEBI" id="CHEBI:43474"/>
        <dbReference type="ChEBI" id="CHEBI:456216"/>
        <dbReference type="EC" id="5.6.2.3"/>
    </reaction>
</comment>
<dbReference type="NCBIfam" id="TIGR00665">
    <property type="entry name" value="DnaB"/>
    <property type="match status" value="1"/>
</dbReference>
<dbReference type="GO" id="GO:0003677">
    <property type="term" value="F:DNA binding"/>
    <property type="evidence" value="ECO:0007669"/>
    <property type="project" value="UniProtKB-KW"/>
</dbReference>
<evidence type="ECO:0000256" key="2">
    <source>
        <dbReference type="ARBA" id="ARBA00022515"/>
    </source>
</evidence>
<evidence type="ECO:0000256" key="5">
    <source>
        <dbReference type="ARBA" id="ARBA00022801"/>
    </source>
</evidence>
<dbReference type="GO" id="GO:0005829">
    <property type="term" value="C:cytosol"/>
    <property type="evidence" value="ECO:0007669"/>
    <property type="project" value="TreeGrafter"/>
</dbReference>
<organism evidence="15">
    <name type="scientific">viral metagenome</name>
    <dbReference type="NCBI Taxonomy" id="1070528"/>
    <lineage>
        <taxon>unclassified sequences</taxon>
        <taxon>metagenomes</taxon>
        <taxon>organismal metagenomes</taxon>
    </lineage>
</organism>
<evidence type="ECO:0000256" key="1">
    <source>
        <dbReference type="ARBA" id="ARBA00008428"/>
    </source>
</evidence>
<evidence type="ECO:0000256" key="7">
    <source>
        <dbReference type="ARBA" id="ARBA00022840"/>
    </source>
</evidence>
<keyword evidence="6 15" id="KW-0347">Helicase</keyword>
<dbReference type="GO" id="GO:0043139">
    <property type="term" value="F:5'-3' DNA helicase activity"/>
    <property type="evidence" value="ECO:0007669"/>
    <property type="project" value="UniProtKB-EC"/>
</dbReference>
<dbReference type="SUPFAM" id="SSF52540">
    <property type="entry name" value="P-loop containing nucleoside triphosphate hydrolases"/>
    <property type="match status" value="1"/>
</dbReference>
<name>A0A6M3Y441_9ZZZZ</name>
<dbReference type="Pfam" id="PF00772">
    <property type="entry name" value="DnaB"/>
    <property type="match status" value="1"/>
</dbReference>
<keyword evidence="8" id="KW-0238">DNA-binding</keyword>
<proteinExistence type="inferred from homology"/>
<dbReference type="SUPFAM" id="SSF48024">
    <property type="entry name" value="N-terminal domain of DnaB helicase"/>
    <property type="match status" value="1"/>
</dbReference>
<evidence type="ECO:0000313" key="14">
    <source>
        <dbReference type="EMBL" id="QJH97816.1"/>
    </source>
</evidence>
<evidence type="ECO:0000256" key="3">
    <source>
        <dbReference type="ARBA" id="ARBA00022705"/>
    </source>
</evidence>
<dbReference type="Gene3D" id="3.40.50.300">
    <property type="entry name" value="P-loop containing nucleotide triphosphate hydrolases"/>
    <property type="match status" value="1"/>
</dbReference>
<sequence>MTTKPLPQSTDYEESVLSSCFHGDAAEIVDILSPSDFYRTAHLNIFQAICDLNKKGVDINLVSVVDKLTDAKCLEVCGGATYLASLLDVPIAHNITHFCGKVRDKAIQRDLIKECNEITKLCFDEPDIEKIVDEAQRRVGLISNRAIESKGDSSFSYRVLVEEATDRYEELSKRPGTITGLSSGYFMIDYILCGFQPSDLIILAAKPSMGKTALALNMAGNMGKAGDPVAIFSLEMSKEQLIDRQTAGESGVNSQKFRSGKFEKEDWPKIQAVQSKIYEWPVFIDDSAALHYREIHRRAWQLKKKHGIKAIFVDHLQLVRGDKAATRDREIGSITAGLKATAKELKIPVILLSQLSRKVDGRSEKRPVISDLRDSGNIEQDADVVMFIYRPAQYKEEEEYEGQTEISISKQRNGPTGVINLKWNEKVTRFFEVDKRREE</sequence>
<dbReference type="InterPro" id="IPR036185">
    <property type="entry name" value="DNA_heli_DnaB-like_N_sf"/>
</dbReference>
<dbReference type="GO" id="GO:0005524">
    <property type="term" value="F:ATP binding"/>
    <property type="evidence" value="ECO:0007669"/>
    <property type="project" value="UniProtKB-KW"/>
</dbReference>
<keyword evidence="7" id="KW-0067">ATP-binding</keyword>
<evidence type="ECO:0000256" key="8">
    <source>
        <dbReference type="ARBA" id="ARBA00023125"/>
    </source>
</evidence>
<dbReference type="EMBL" id="MT144703">
    <property type="protein sequence ID" value="QJH97816.1"/>
    <property type="molecule type" value="Genomic_DNA"/>
</dbReference>
<dbReference type="GO" id="GO:1990077">
    <property type="term" value="C:primosome complex"/>
    <property type="evidence" value="ECO:0007669"/>
    <property type="project" value="UniProtKB-KW"/>
</dbReference>
<evidence type="ECO:0000256" key="4">
    <source>
        <dbReference type="ARBA" id="ARBA00022741"/>
    </source>
</evidence>
<dbReference type="InterPro" id="IPR007694">
    <property type="entry name" value="DNA_helicase_DnaB-like_C"/>
</dbReference>
<accession>A0A6M3Y441</accession>
<dbReference type="EC" id="5.6.2.3" evidence="10"/>
<gene>
    <name evidence="15" type="ORF">MM415A00131_0059</name>
    <name evidence="13" type="ORF">MM415B00138_0034</name>
    <name evidence="14" type="ORF">TM448B01094_0011</name>
</gene>
<dbReference type="CDD" id="cd00984">
    <property type="entry name" value="DnaB_C"/>
    <property type="match status" value="1"/>
</dbReference>
<dbReference type="GO" id="GO:0016787">
    <property type="term" value="F:hydrolase activity"/>
    <property type="evidence" value="ECO:0007669"/>
    <property type="project" value="UniProtKB-KW"/>
</dbReference>
<keyword evidence="3" id="KW-0235">DNA replication</keyword>